<evidence type="ECO:0000256" key="2">
    <source>
        <dbReference type="ARBA" id="ARBA00023015"/>
    </source>
</evidence>
<dbReference type="GO" id="GO:0000976">
    <property type="term" value="F:transcription cis-regulatory region binding"/>
    <property type="evidence" value="ECO:0007669"/>
    <property type="project" value="TreeGrafter"/>
</dbReference>
<name>A0AB34FUN8_9HYPO</name>
<evidence type="ECO:0000256" key="1">
    <source>
        <dbReference type="ARBA" id="ARBA00004123"/>
    </source>
</evidence>
<dbReference type="GO" id="GO:0000981">
    <property type="term" value="F:DNA-binding transcription factor activity, RNA polymerase II-specific"/>
    <property type="evidence" value="ECO:0007669"/>
    <property type="project" value="InterPro"/>
</dbReference>
<dbReference type="PANTHER" id="PTHR31845">
    <property type="entry name" value="FINGER DOMAIN PROTEIN, PUTATIVE-RELATED"/>
    <property type="match status" value="1"/>
</dbReference>
<dbReference type="PANTHER" id="PTHR31845:SF10">
    <property type="entry name" value="ZN(II)2CYS6 TRANSCRIPTION FACTOR (EUROFUNG)"/>
    <property type="match status" value="1"/>
</dbReference>
<comment type="subcellular location">
    <subcellularLocation>
        <location evidence="1">Nucleus</location>
    </subcellularLocation>
</comment>
<gene>
    <name evidence="6" type="ORF">O9K51_03769</name>
</gene>
<dbReference type="AlphaFoldDB" id="A0AB34FUN8"/>
<keyword evidence="5" id="KW-0539">Nucleus</keyword>
<accession>A0AB34FUN8</accession>
<keyword evidence="3" id="KW-0238">DNA-binding</keyword>
<keyword evidence="2" id="KW-0805">Transcription regulation</keyword>
<dbReference type="EMBL" id="JAQHRD010000003">
    <property type="protein sequence ID" value="KAJ6442594.1"/>
    <property type="molecule type" value="Genomic_DNA"/>
</dbReference>
<evidence type="ECO:0000256" key="5">
    <source>
        <dbReference type="ARBA" id="ARBA00023242"/>
    </source>
</evidence>
<keyword evidence="7" id="KW-1185">Reference proteome</keyword>
<evidence type="ECO:0000256" key="4">
    <source>
        <dbReference type="ARBA" id="ARBA00023163"/>
    </source>
</evidence>
<dbReference type="Proteomes" id="UP001163105">
    <property type="component" value="Unassembled WGS sequence"/>
</dbReference>
<evidence type="ECO:0000256" key="3">
    <source>
        <dbReference type="ARBA" id="ARBA00023125"/>
    </source>
</evidence>
<evidence type="ECO:0000313" key="6">
    <source>
        <dbReference type="EMBL" id="KAJ6442594.1"/>
    </source>
</evidence>
<sequence length="504" mass="54787">MLNKTCQTCFRAKIRCVKSQDSGRCDRCLRLEKPCNFAPRDAPGERPAAVPVAGPHSECPFARSLVSRSQASELVDAFRTKLAPHFPFVVVPSSLNETRPMLHLAVLSAASFGDSSLQRRLGALFNQIVGARVANGPVATLDMLQGLLVHLAWAHYQPRPRRHSQHLHLALSIIADLRMDRPRNPLLWMVEADCRRDRAWSPDEVRAVAGAYYLASSSSMLLQKSRSFAFAPYIAESCRRLAAQSLEDSDRYLPAIIEAQRIAECVDSLVDDPAATRAAALEALNNDFAALKSSLAFPLSKSPPLLVLMSMLALLSQSVGSGPFSLAEIRDSNVLAPWLTERMHAVKLIINILVTMPAGDEYGVSNIEWITMYCALSLAARLDVVAADPSVDATHARRALDMPHSLGQVILRLESASNGIPGDDCDAFSQLAQRAKRLEAWYLARLERERPAPSSTGPTDASPLDWISELLPGEAGVQPAAWAGDDATSGLGHLGLYSSWGGPT</sequence>
<comment type="caution">
    <text evidence="6">The sequence shown here is derived from an EMBL/GenBank/DDBJ whole genome shotgun (WGS) entry which is preliminary data.</text>
</comment>
<organism evidence="6 7">
    <name type="scientific">Purpureocillium lavendulum</name>
    <dbReference type="NCBI Taxonomy" id="1247861"/>
    <lineage>
        <taxon>Eukaryota</taxon>
        <taxon>Fungi</taxon>
        <taxon>Dikarya</taxon>
        <taxon>Ascomycota</taxon>
        <taxon>Pezizomycotina</taxon>
        <taxon>Sordariomycetes</taxon>
        <taxon>Hypocreomycetidae</taxon>
        <taxon>Hypocreales</taxon>
        <taxon>Ophiocordycipitaceae</taxon>
        <taxon>Purpureocillium</taxon>
    </lineage>
</organism>
<dbReference type="InterPro" id="IPR051089">
    <property type="entry name" value="prtT"/>
</dbReference>
<proteinExistence type="predicted"/>
<reference evidence="6" key="1">
    <citation type="submission" date="2023-01" db="EMBL/GenBank/DDBJ databases">
        <title>The growth and conidiation of Purpureocillium lavendulum are regulated by nitrogen source and histone H3K14 acetylation.</title>
        <authorList>
            <person name="Tang P."/>
            <person name="Han J."/>
            <person name="Zhang C."/>
            <person name="Tang P."/>
            <person name="Qi F."/>
            <person name="Zhang K."/>
            <person name="Liang L."/>
        </authorList>
    </citation>
    <scope>NUCLEOTIDE SEQUENCE</scope>
    <source>
        <strain evidence="6">YMF1.00683</strain>
    </source>
</reference>
<protein>
    <submittedName>
        <fullName evidence="6">Nicotinamidase</fullName>
    </submittedName>
</protein>
<dbReference type="SUPFAM" id="SSF57701">
    <property type="entry name" value="Zn2/Cys6 DNA-binding domain"/>
    <property type="match status" value="1"/>
</dbReference>
<keyword evidence="4" id="KW-0804">Transcription</keyword>
<dbReference type="InterPro" id="IPR036864">
    <property type="entry name" value="Zn2-C6_fun-type_DNA-bd_sf"/>
</dbReference>
<dbReference type="Gene3D" id="4.10.240.10">
    <property type="entry name" value="Zn(2)-C6 fungal-type DNA-binding domain"/>
    <property type="match status" value="1"/>
</dbReference>
<evidence type="ECO:0000313" key="7">
    <source>
        <dbReference type="Proteomes" id="UP001163105"/>
    </source>
</evidence>
<dbReference type="GO" id="GO:0008270">
    <property type="term" value="F:zinc ion binding"/>
    <property type="evidence" value="ECO:0007669"/>
    <property type="project" value="InterPro"/>
</dbReference>
<dbReference type="GO" id="GO:0005634">
    <property type="term" value="C:nucleus"/>
    <property type="evidence" value="ECO:0007669"/>
    <property type="project" value="UniProtKB-SubCell"/>
</dbReference>
<dbReference type="CDD" id="cd12148">
    <property type="entry name" value="fungal_TF_MHR"/>
    <property type="match status" value="1"/>
</dbReference>